<dbReference type="PANTHER" id="PTHR10334">
    <property type="entry name" value="CYSTEINE-RICH SECRETORY PROTEIN-RELATED"/>
    <property type="match status" value="1"/>
</dbReference>
<sequence length="161" mass="17626">DYDCTLESYAQSWADRCIYPGHSPPSHRNGTGENMMMDIATMSPTDALVEATRLWWDEIRTCGLVIGSTTTYDDYNTSCVRGHFTQCTWARTTLIGCGVRFCENGTFYGVNKPGLVVVCNYKEAGNVIGQPITQIGNPCQTDSECTTFPGSTCDASMGLCQ</sequence>
<dbReference type="CDD" id="cd05380">
    <property type="entry name" value="CAP_euk"/>
    <property type="match status" value="1"/>
</dbReference>
<evidence type="ECO:0000259" key="1">
    <source>
        <dbReference type="SMART" id="SM00198"/>
    </source>
</evidence>
<dbReference type="InterPro" id="IPR001283">
    <property type="entry name" value="CRISP-related"/>
</dbReference>
<evidence type="ECO:0000313" key="3">
    <source>
        <dbReference type="WBParaSite" id="ACRNAN_scaffold14991.g9314.t1"/>
    </source>
</evidence>
<dbReference type="AlphaFoldDB" id="A0A914CUY6"/>
<organism evidence="2 3">
    <name type="scientific">Acrobeloides nanus</name>
    <dbReference type="NCBI Taxonomy" id="290746"/>
    <lineage>
        <taxon>Eukaryota</taxon>
        <taxon>Metazoa</taxon>
        <taxon>Ecdysozoa</taxon>
        <taxon>Nematoda</taxon>
        <taxon>Chromadorea</taxon>
        <taxon>Rhabditida</taxon>
        <taxon>Tylenchina</taxon>
        <taxon>Cephalobomorpha</taxon>
        <taxon>Cephaloboidea</taxon>
        <taxon>Cephalobidae</taxon>
        <taxon>Acrobeloides</taxon>
    </lineage>
</organism>
<proteinExistence type="predicted"/>
<name>A0A914CUY6_9BILA</name>
<dbReference type="SMART" id="SM00198">
    <property type="entry name" value="SCP"/>
    <property type="match status" value="1"/>
</dbReference>
<protein>
    <submittedName>
        <fullName evidence="3">SCP domain-containing protein</fullName>
    </submittedName>
</protein>
<accession>A0A914CUY6</accession>
<dbReference type="Pfam" id="PF00188">
    <property type="entry name" value="CAP"/>
    <property type="match status" value="1"/>
</dbReference>
<feature type="domain" description="SCP" evidence="1">
    <location>
        <begin position="1"/>
        <end position="129"/>
    </location>
</feature>
<dbReference type="InterPro" id="IPR035940">
    <property type="entry name" value="CAP_sf"/>
</dbReference>
<dbReference type="Gene3D" id="3.40.33.10">
    <property type="entry name" value="CAP"/>
    <property type="match status" value="1"/>
</dbReference>
<dbReference type="Proteomes" id="UP000887540">
    <property type="component" value="Unplaced"/>
</dbReference>
<dbReference type="SUPFAM" id="SSF55797">
    <property type="entry name" value="PR-1-like"/>
    <property type="match status" value="1"/>
</dbReference>
<evidence type="ECO:0000313" key="2">
    <source>
        <dbReference type="Proteomes" id="UP000887540"/>
    </source>
</evidence>
<reference evidence="3" key="1">
    <citation type="submission" date="2022-11" db="UniProtKB">
        <authorList>
            <consortium name="WormBaseParasite"/>
        </authorList>
    </citation>
    <scope>IDENTIFICATION</scope>
</reference>
<dbReference type="InterPro" id="IPR014044">
    <property type="entry name" value="CAP_dom"/>
</dbReference>
<keyword evidence="2" id="KW-1185">Reference proteome</keyword>
<dbReference type="PRINTS" id="PR00837">
    <property type="entry name" value="V5TPXLIKE"/>
</dbReference>
<dbReference type="WBParaSite" id="ACRNAN_scaffold14991.g9314.t1">
    <property type="protein sequence ID" value="ACRNAN_scaffold14991.g9314.t1"/>
    <property type="gene ID" value="ACRNAN_scaffold14991.g9314"/>
</dbReference>